<protein>
    <submittedName>
        <fullName evidence="2">GIY-YIG nuclease family protein</fullName>
    </submittedName>
</protein>
<proteinExistence type="predicted"/>
<dbReference type="Gene3D" id="3.40.1440.10">
    <property type="entry name" value="GIY-YIG endonuclease"/>
    <property type="match status" value="1"/>
</dbReference>
<comment type="caution">
    <text evidence="2">The sequence shown here is derived from an EMBL/GenBank/DDBJ whole genome shotgun (WGS) entry which is preliminary data.</text>
</comment>
<reference evidence="2" key="1">
    <citation type="submission" date="2020-07" db="EMBL/GenBank/DDBJ databases">
        <title>Huge and variable diversity of episymbiotic CPR bacteria and DPANN archaea in groundwater ecosystems.</title>
        <authorList>
            <person name="He C.Y."/>
            <person name="Keren R."/>
            <person name="Whittaker M."/>
            <person name="Farag I.F."/>
            <person name="Doudna J."/>
            <person name="Cate J.H.D."/>
            <person name="Banfield J.F."/>
        </authorList>
    </citation>
    <scope>NUCLEOTIDE SEQUENCE</scope>
    <source>
        <strain evidence="2">NC_groundwater_193_Ag_S-0.1um_51_7</strain>
    </source>
</reference>
<evidence type="ECO:0000313" key="3">
    <source>
        <dbReference type="Proteomes" id="UP000724148"/>
    </source>
</evidence>
<dbReference type="SUPFAM" id="SSF82771">
    <property type="entry name" value="GIY-YIG endonuclease"/>
    <property type="match status" value="1"/>
</dbReference>
<accession>A0A931SC84</accession>
<organism evidence="2 3">
    <name type="scientific">Candidatus Sungiibacteriota bacterium</name>
    <dbReference type="NCBI Taxonomy" id="2750080"/>
    <lineage>
        <taxon>Bacteria</taxon>
        <taxon>Candidatus Sungiibacteriota</taxon>
    </lineage>
</organism>
<dbReference type="EMBL" id="JACOZA010000094">
    <property type="protein sequence ID" value="MBI2097251.1"/>
    <property type="molecule type" value="Genomic_DNA"/>
</dbReference>
<name>A0A931SC84_9BACT</name>
<dbReference type="Proteomes" id="UP000724148">
    <property type="component" value="Unassembled WGS sequence"/>
</dbReference>
<feature type="domain" description="GIY-YIG" evidence="1">
    <location>
        <begin position="1"/>
        <end position="77"/>
    </location>
</feature>
<evidence type="ECO:0000259" key="1">
    <source>
        <dbReference type="PROSITE" id="PS50164"/>
    </source>
</evidence>
<evidence type="ECO:0000313" key="2">
    <source>
        <dbReference type="EMBL" id="MBI2097251.1"/>
    </source>
</evidence>
<dbReference type="AlphaFoldDB" id="A0A931SC84"/>
<dbReference type="PROSITE" id="PS50164">
    <property type="entry name" value="GIY_YIG"/>
    <property type="match status" value="1"/>
</dbReference>
<dbReference type="InterPro" id="IPR000305">
    <property type="entry name" value="GIY-YIG_endonuc"/>
</dbReference>
<dbReference type="InterPro" id="IPR035901">
    <property type="entry name" value="GIY-YIG_endonuc_sf"/>
</dbReference>
<gene>
    <name evidence="2" type="ORF">HYT40_03870</name>
</gene>
<sequence>MPFVYIPKSLKNGKRYVGSTALVPGVRLKEHNHGANQFTRENRQFILIHQEKYASIKEARQRENFLKSGVGRKFLDVLLNEE</sequence>
<dbReference type="Pfam" id="PF01541">
    <property type="entry name" value="GIY-YIG"/>
    <property type="match status" value="1"/>
</dbReference>